<organism evidence="6 7">
    <name type="scientific">Streptosporangium jomthongense</name>
    <dbReference type="NCBI Taxonomy" id="1193683"/>
    <lineage>
        <taxon>Bacteria</taxon>
        <taxon>Bacillati</taxon>
        <taxon>Actinomycetota</taxon>
        <taxon>Actinomycetes</taxon>
        <taxon>Streptosporangiales</taxon>
        <taxon>Streptosporangiaceae</taxon>
        <taxon>Streptosporangium</taxon>
    </lineage>
</organism>
<feature type="domain" description="HTH tetR-type" evidence="5">
    <location>
        <begin position="5"/>
        <end position="65"/>
    </location>
</feature>
<keyword evidence="7" id="KW-1185">Reference proteome</keyword>
<evidence type="ECO:0000256" key="3">
    <source>
        <dbReference type="ARBA" id="ARBA00023163"/>
    </source>
</evidence>
<dbReference type="InterPro" id="IPR009057">
    <property type="entry name" value="Homeodomain-like_sf"/>
</dbReference>
<sequence length="192" mass="20283">MERGRATRQRLFDAAVALIGEVGWGGVTTRMVAERAGVAPGVVHYHFASVTDLLVEASTAFAGALFGEVAHRLAEQPDIESGLDWLLGELSGYTGTDPASLLIVETHLASGRLPELRARLRDMIDDFRACVVSWLRARGHTGDAEAAAVLLAATLDGLVLHHSLDPAMDVAALAGPLRAMLRADGHAGSEGR</sequence>
<dbReference type="PRINTS" id="PR00455">
    <property type="entry name" value="HTHTETR"/>
</dbReference>
<dbReference type="PROSITE" id="PS50977">
    <property type="entry name" value="HTH_TETR_2"/>
    <property type="match status" value="1"/>
</dbReference>
<comment type="caution">
    <text evidence="6">The sequence shown here is derived from an EMBL/GenBank/DDBJ whole genome shotgun (WGS) entry which is preliminary data.</text>
</comment>
<dbReference type="PANTHER" id="PTHR30055:SF234">
    <property type="entry name" value="HTH-TYPE TRANSCRIPTIONAL REGULATOR BETI"/>
    <property type="match status" value="1"/>
</dbReference>
<dbReference type="Pfam" id="PF17940">
    <property type="entry name" value="TetR_C_31"/>
    <property type="match status" value="1"/>
</dbReference>
<evidence type="ECO:0000313" key="6">
    <source>
        <dbReference type="EMBL" id="MFC3984825.1"/>
    </source>
</evidence>
<name>A0ABV8F9W8_9ACTN</name>
<evidence type="ECO:0000256" key="4">
    <source>
        <dbReference type="PROSITE-ProRule" id="PRU00335"/>
    </source>
</evidence>
<dbReference type="InterPro" id="IPR041583">
    <property type="entry name" value="TetR_C_31"/>
</dbReference>
<dbReference type="Pfam" id="PF00440">
    <property type="entry name" value="TetR_N"/>
    <property type="match status" value="1"/>
</dbReference>
<proteinExistence type="predicted"/>
<evidence type="ECO:0000256" key="1">
    <source>
        <dbReference type="ARBA" id="ARBA00023015"/>
    </source>
</evidence>
<dbReference type="InterPro" id="IPR036271">
    <property type="entry name" value="Tet_transcr_reg_TetR-rel_C_sf"/>
</dbReference>
<evidence type="ECO:0000259" key="5">
    <source>
        <dbReference type="PROSITE" id="PS50977"/>
    </source>
</evidence>
<dbReference type="EMBL" id="JBHSBC010000038">
    <property type="protein sequence ID" value="MFC3984825.1"/>
    <property type="molecule type" value="Genomic_DNA"/>
</dbReference>
<keyword evidence="2 4" id="KW-0238">DNA-binding</keyword>
<dbReference type="RefSeq" id="WP_352014983.1">
    <property type="nucleotide sequence ID" value="NZ_JBHSBC010000038.1"/>
</dbReference>
<dbReference type="SUPFAM" id="SSF46689">
    <property type="entry name" value="Homeodomain-like"/>
    <property type="match status" value="1"/>
</dbReference>
<keyword evidence="1" id="KW-0805">Transcription regulation</keyword>
<dbReference type="Gene3D" id="1.10.357.10">
    <property type="entry name" value="Tetracycline Repressor, domain 2"/>
    <property type="match status" value="1"/>
</dbReference>
<dbReference type="InterPro" id="IPR050109">
    <property type="entry name" value="HTH-type_TetR-like_transc_reg"/>
</dbReference>
<feature type="DNA-binding region" description="H-T-H motif" evidence="4">
    <location>
        <begin position="28"/>
        <end position="47"/>
    </location>
</feature>
<keyword evidence="3" id="KW-0804">Transcription</keyword>
<gene>
    <name evidence="6" type="ORF">ACFOYY_32185</name>
</gene>
<protein>
    <submittedName>
        <fullName evidence="6">TetR/AcrR family transcriptional regulator</fullName>
    </submittedName>
</protein>
<dbReference type="Proteomes" id="UP001595698">
    <property type="component" value="Unassembled WGS sequence"/>
</dbReference>
<dbReference type="SUPFAM" id="SSF48498">
    <property type="entry name" value="Tetracyclin repressor-like, C-terminal domain"/>
    <property type="match status" value="1"/>
</dbReference>
<evidence type="ECO:0000256" key="2">
    <source>
        <dbReference type="ARBA" id="ARBA00023125"/>
    </source>
</evidence>
<evidence type="ECO:0000313" key="7">
    <source>
        <dbReference type="Proteomes" id="UP001595698"/>
    </source>
</evidence>
<accession>A0ABV8F9W8</accession>
<reference evidence="7" key="1">
    <citation type="journal article" date="2019" name="Int. J. Syst. Evol. Microbiol.">
        <title>The Global Catalogue of Microorganisms (GCM) 10K type strain sequencing project: providing services to taxonomists for standard genome sequencing and annotation.</title>
        <authorList>
            <consortium name="The Broad Institute Genomics Platform"/>
            <consortium name="The Broad Institute Genome Sequencing Center for Infectious Disease"/>
            <person name="Wu L."/>
            <person name="Ma J."/>
        </authorList>
    </citation>
    <scope>NUCLEOTIDE SEQUENCE [LARGE SCALE GENOMIC DNA]</scope>
    <source>
        <strain evidence="7">TBRC 7912</strain>
    </source>
</reference>
<dbReference type="PANTHER" id="PTHR30055">
    <property type="entry name" value="HTH-TYPE TRANSCRIPTIONAL REGULATOR RUTR"/>
    <property type="match status" value="1"/>
</dbReference>
<dbReference type="InterPro" id="IPR001647">
    <property type="entry name" value="HTH_TetR"/>
</dbReference>